<comment type="similarity">
    <text evidence="2">Belongs to the autoinducer-2 exporter (AI-2E) (TC 2.A.86) family.</text>
</comment>
<feature type="transmembrane region" description="Helical" evidence="6">
    <location>
        <begin position="63"/>
        <end position="89"/>
    </location>
</feature>
<feature type="transmembrane region" description="Helical" evidence="6">
    <location>
        <begin position="12"/>
        <end position="28"/>
    </location>
</feature>
<dbReference type="NCBIfam" id="TIGR02872">
    <property type="entry name" value="spore_ytvI"/>
    <property type="match status" value="1"/>
</dbReference>
<evidence type="ECO:0000256" key="6">
    <source>
        <dbReference type="SAM" id="Phobius"/>
    </source>
</evidence>
<dbReference type="Proteomes" id="UP000095488">
    <property type="component" value="Unassembled WGS sequence"/>
</dbReference>
<dbReference type="PANTHER" id="PTHR21716">
    <property type="entry name" value="TRANSMEMBRANE PROTEIN"/>
    <property type="match status" value="1"/>
</dbReference>
<accession>A0ABM9UQM9</accession>
<dbReference type="InterPro" id="IPR002549">
    <property type="entry name" value="AI-2E-like"/>
</dbReference>
<dbReference type="RefSeq" id="WP_055259139.1">
    <property type="nucleotide sequence ID" value="NZ_CABIXL010000004.1"/>
</dbReference>
<gene>
    <name evidence="7" type="ORF">ERS852473_01506</name>
</gene>
<evidence type="ECO:0000256" key="5">
    <source>
        <dbReference type="ARBA" id="ARBA00023136"/>
    </source>
</evidence>
<dbReference type="Pfam" id="PF01594">
    <property type="entry name" value="AI-2E_transport"/>
    <property type="match status" value="1"/>
</dbReference>
<keyword evidence="5 6" id="KW-0472">Membrane</keyword>
<dbReference type="InterPro" id="IPR014227">
    <property type="entry name" value="YtvI-like"/>
</dbReference>
<protein>
    <submittedName>
        <fullName evidence="7">Sporulation integral membrane protein YtvI</fullName>
    </submittedName>
</protein>
<proteinExistence type="inferred from homology"/>
<evidence type="ECO:0000256" key="1">
    <source>
        <dbReference type="ARBA" id="ARBA00004141"/>
    </source>
</evidence>
<dbReference type="PANTHER" id="PTHR21716:SF68">
    <property type="entry name" value="TRANSPORT PROTEIN YTVI-RELATED"/>
    <property type="match status" value="1"/>
</dbReference>
<feature type="transmembrane region" description="Helical" evidence="6">
    <location>
        <begin position="164"/>
        <end position="183"/>
    </location>
</feature>
<comment type="caution">
    <text evidence="7">The sequence shown here is derived from an EMBL/GenBank/DDBJ whole genome shotgun (WGS) entry which is preliminary data.</text>
</comment>
<feature type="transmembrane region" description="Helical" evidence="6">
    <location>
        <begin position="322"/>
        <end position="347"/>
    </location>
</feature>
<comment type="subcellular location">
    <subcellularLocation>
        <location evidence="1">Membrane</location>
        <topology evidence="1">Multi-pass membrane protein</topology>
    </subcellularLocation>
</comment>
<evidence type="ECO:0000256" key="2">
    <source>
        <dbReference type="ARBA" id="ARBA00009773"/>
    </source>
</evidence>
<sequence>MDNNLLIKRFKSITLFIVIYTVLFIAFFKTLKYTLPFVLALIFAFFLKKPSRYLIKKFKLKPWLSSLITTTFLFLAILFIFILISIVFISESINLTKHIEGIFMNNRENIFLYLKDLQKSTYSLSAYLDESILEKLNTTIHYFINSGINSTVYLFQQVLNMIKFVPYWIMTIFFTLISTYLLTKEISINSYNKFLESTTLCKYPQILNMIKYSQRMILNYILSTGLLILISTSLTFIGFYLLGINYSLVLSLLSGILDLLPVVGTILVYAPLIIIKILKGEYIVAFSLLALYILIMITRQLLEPKLISSTLGISPLGSLIAIFIGLQVYGFLGVIFFIFMIVFYNMLNKFNVL</sequence>
<keyword evidence="3 6" id="KW-0812">Transmembrane</keyword>
<reference evidence="7 8" key="1">
    <citation type="submission" date="2015-09" db="EMBL/GenBank/DDBJ databases">
        <authorList>
            <consortium name="Pathogen Informatics"/>
        </authorList>
    </citation>
    <scope>NUCLEOTIDE SEQUENCE [LARGE SCALE GENOMIC DNA]</scope>
    <source>
        <strain evidence="7 8">2789STDY5834858</strain>
    </source>
</reference>
<keyword evidence="8" id="KW-1185">Reference proteome</keyword>
<evidence type="ECO:0000313" key="8">
    <source>
        <dbReference type="Proteomes" id="UP000095488"/>
    </source>
</evidence>
<evidence type="ECO:0000313" key="7">
    <source>
        <dbReference type="EMBL" id="CUN94320.1"/>
    </source>
</evidence>
<dbReference type="EMBL" id="CYZR01000004">
    <property type="protein sequence ID" value="CUN94320.1"/>
    <property type="molecule type" value="Genomic_DNA"/>
</dbReference>
<feature type="transmembrane region" description="Helical" evidence="6">
    <location>
        <begin position="248"/>
        <end position="270"/>
    </location>
</feature>
<keyword evidence="4 6" id="KW-1133">Transmembrane helix</keyword>
<feature type="transmembrane region" description="Helical" evidence="6">
    <location>
        <begin position="217"/>
        <end position="242"/>
    </location>
</feature>
<organism evidence="7 8">
    <name type="scientific">Sarcina ventriculi</name>
    <name type="common">Clostridium ventriculi</name>
    <dbReference type="NCBI Taxonomy" id="1267"/>
    <lineage>
        <taxon>Bacteria</taxon>
        <taxon>Bacillati</taxon>
        <taxon>Bacillota</taxon>
        <taxon>Clostridia</taxon>
        <taxon>Eubacteriales</taxon>
        <taxon>Clostridiaceae</taxon>
        <taxon>Sarcina</taxon>
    </lineage>
</organism>
<name>A0ABM9UQM9_SARVE</name>
<feature type="transmembrane region" description="Helical" evidence="6">
    <location>
        <begin position="282"/>
        <end position="302"/>
    </location>
</feature>
<evidence type="ECO:0000256" key="3">
    <source>
        <dbReference type="ARBA" id="ARBA00022692"/>
    </source>
</evidence>
<evidence type="ECO:0000256" key="4">
    <source>
        <dbReference type="ARBA" id="ARBA00022989"/>
    </source>
</evidence>